<dbReference type="HOGENOM" id="CLU_055817_2_1_11"/>
<dbReference type="PROSITE" id="PS50943">
    <property type="entry name" value="HTH_CROC1"/>
    <property type="match status" value="1"/>
</dbReference>
<sequence>MRNLPDDDASARTAGAQLGAELAVLRHRHRLSGQELSGQELASRTGMSQSKISRIETGTVTPSPDDVEAIVRALDEPETVVSQFRQAAERLVSGADPVIDPSPYIGRFQPQYLEHESAAQVVRFFQPTLVPGLLQTSEYAQAIILRFCELFDIDYLADGARAVALRMERQRILYDERRTFYFVLLESVLAYPVAAPAAMIAQIDRIRELATSRPNITIALVPNGTELVVPPSSSIEILDENRALTETILSVVSHKNPETVQILLRIFAEFESKATTDIDPILDRHRRAYIEQILSEQR</sequence>
<name>F8B056_9ACTN</name>
<dbReference type="eggNOG" id="COG3620">
    <property type="taxonomic scope" value="Bacteria"/>
</dbReference>
<evidence type="ECO:0000313" key="2">
    <source>
        <dbReference type="EMBL" id="AEH11758.1"/>
    </source>
</evidence>
<reference evidence="2 3" key="1">
    <citation type="submission" date="2011-05" db="EMBL/GenBank/DDBJ databases">
        <title>Complete sequence of chromosome of Frankia symbiont of Datisca glomerata.</title>
        <authorList>
            <consortium name="US DOE Joint Genome Institute"/>
            <person name="Lucas S."/>
            <person name="Han J."/>
            <person name="Lapidus A."/>
            <person name="Cheng J.-F."/>
            <person name="Goodwin L."/>
            <person name="Pitluck S."/>
            <person name="Peters L."/>
            <person name="Mikhailova N."/>
            <person name="Chertkov O."/>
            <person name="Teshima H."/>
            <person name="Han C."/>
            <person name="Tapia R."/>
            <person name="Land M."/>
            <person name="Hauser L."/>
            <person name="Kyrpides N."/>
            <person name="Ivanova N."/>
            <person name="Pagani I."/>
            <person name="Berry A."/>
            <person name="Pawlowski K."/>
            <person name="Persson T."/>
            <person name="Vanden Heuvel B."/>
            <person name="Benson D."/>
            <person name="Woyke T."/>
        </authorList>
    </citation>
    <scope>NUCLEOTIDE SEQUENCE [LARGE SCALE GENOMIC DNA]</scope>
    <source>
        <strain evidence="3">4085684</strain>
    </source>
</reference>
<protein>
    <submittedName>
        <fullName evidence="2">Helix-turn-helix domain protein</fullName>
    </submittedName>
</protein>
<accession>F8B056</accession>
<organism evidence="2 3">
    <name type="scientific">Candidatus Protofrankia datiscae</name>
    <dbReference type="NCBI Taxonomy" id="2716812"/>
    <lineage>
        <taxon>Bacteria</taxon>
        <taxon>Bacillati</taxon>
        <taxon>Actinomycetota</taxon>
        <taxon>Actinomycetes</taxon>
        <taxon>Frankiales</taxon>
        <taxon>Frankiaceae</taxon>
        <taxon>Protofrankia</taxon>
    </lineage>
</organism>
<dbReference type="Pfam" id="PF13560">
    <property type="entry name" value="HTH_31"/>
    <property type="match status" value="1"/>
</dbReference>
<dbReference type="CDD" id="cd00093">
    <property type="entry name" value="HTH_XRE"/>
    <property type="match status" value="1"/>
</dbReference>
<dbReference type="SMART" id="SM00530">
    <property type="entry name" value="HTH_XRE"/>
    <property type="match status" value="1"/>
</dbReference>
<dbReference type="InterPro" id="IPR010982">
    <property type="entry name" value="Lambda_DNA-bd_dom_sf"/>
</dbReference>
<dbReference type="Pfam" id="PF19054">
    <property type="entry name" value="DUF5753"/>
    <property type="match status" value="1"/>
</dbReference>
<dbReference type="AlphaFoldDB" id="F8B056"/>
<dbReference type="RefSeq" id="WP_013875603.1">
    <property type="nucleotide sequence ID" value="NC_015656.1"/>
</dbReference>
<evidence type="ECO:0000259" key="1">
    <source>
        <dbReference type="PROSITE" id="PS50943"/>
    </source>
</evidence>
<dbReference type="KEGG" id="fsy:FsymDg_4510"/>
<dbReference type="STRING" id="656024.FsymDg_4510"/>
<gene>
    <name evidence="2" type="ordered locus">FsymDg_4510</name>
</gene>
<evidence type="ECO:0000313" key="3">
    <source>
        <dbReference type="Proteomes" id="UP000001549"/>
    </source>
</evidence>
<proteinExistence type="predicted"/>
<dbReference type="Proteomes" id="UP000001549">
    <property type="component" value="Chromosome"/>
</dbReference>
<dbReference type="InterPro" id="IPR043917">
    <property type="entry name" value="DUF5753"/>
</dbReference>
<dbReference type="Gene3D" id="1.10.260.40">
    <property type="entry name" value="lambda repressor-like DNA-binding domains"/>
    <property type="match status" value="1"/>
</dbReference>
<dbReference type="InterPro" id="IPR001387">
    <property type="entry name" value="Cro/C1-type_HTH"/>
</dbReference>
<dbReference type="GO" id="GO:0003677">
    <property type="term" value="F:DNA binding"/>
    <property type="evidence" value="ECO:0007669"/>
    <property type="project" value="InterPro"/>
</dbReference>
<dbReference type="SUPFAM" id="SSF47413">
    <property type="entry name" value="lambda repressor-like DNA-binding domains"/>
    <property type="match status" value="1"/>
</dbReference>
<dbReference type="EMBL" id="CP002801">
    <property type="protein sequence ID" value="AEH11758.1"/>
    <property type="molecule type" value="Genomic_DNA"/>
</dbReference>
<feature type="domain" description="HTH cro/C1-type" evidence="1">
    <location>
        <begin position="39"/>
        <end position="81"/>
    </location>
</feature>
<keyword evidence="3" id="KW-1185">Reference proteome</keyword>